<evidence type="ECO:0000256" key="4">
    <source>
        <dbReference type="ARBA" id="ARBA00022490"/>
    </source>
</evidence>
<dbReference type="Gene3D" id="2.60.120.330">
    <property type="entry name" value="B-lactam Antibiotic, Isopenicillin N Synthase, Chain"/>
    <property type="match status" value="1"/>
</dbReference>
<dbReference type="PRINTS" id="PR00682">
    <property type="entry name" value="IPNSYNTHASE"/>
</dbReference>
<comment type="caution">
    <text evidence="12">The sequence shown here is derived from an EMBL/GenBank/DDBJ whole genome shotgun (WGS) entry which is preliminary data.</text>
</comment>
<accession>A0A8J4VJQ1</accession>
<comment type="similarity">
    <text evidence="3 10">Belongs to the iron/ascorbate-dependent oxidoreductase family.</text>
</comment>
<reference evidence="12" key="1">
    <citation type="submission" date="2020-03" db="EMBL/GenBank/DDBJ databases">
        <title>Castanea mollissima Vanexum genome sequencing.</title>
        <authorList>
            <person name="Staton M."/>
        </authorList>
    </citation>
    <scope>NUCLEOTIDE SEQUENCE</scope>
    <source>
        <tissue evidence="12">Leaf</tissue>
    </source>
</reference>
<evidence type="ECO:0000259" key="11">
    <source>
        <dbReference type="PROSITE" id="PS51471"/>
    </source>
</evidence>
<dbReference type="Pfam" id="PF03171">
    <property type="entry name" value="2OG-FeII_Oxy"/>
    <property type="match status" value="1"/>
</dbReference>
<sequence length="407" mass="46600">MHQNLLIITQFISFLYSLSLLSLQHFTFGYCTMSPAMVMAAKTKQNDNLESQYQKGVKHLCENGINKVPKKYILPVSDRPNMKDRELINVKKQNLKLPIIDFAELQGSNRPQVLKSLANACEQYGFFQLVNHGIPSDVISSMIDVSTRFFELPFEERAKYMSSDMQSPVRCGTSFNQNKDDVFCWRDFLKLMCNPISDVVPHWPSSPVDLRRLMATYAKETKYLFLMIMVSILESLGLVGTTEHKTEEDEILKDFEDGSQLMVVNCYPPCPEPNLTLGIPPHSDYGFLTLLLQDEVEGLQIQHQDKWINVEPIANAFVVNVGDHLEIFSNGKYKSVLHRVSVNPMKSRISVASLHSLPFNYMVKPSPKLINEENPRGYKDTDFSSFLEYISSCEPKRKNFLESRKLC</sequence>
<organism evidence="12 13">
    <name type="scientific">Castanea mollissima</name>
    <name type="common">Chinese chestnut</name>
    <dbReference type="NCBI Taxonomy" id="60419"/>
    <lineage>
        <taxon>Eukaryota</taxon>
        <taxon>Viridiplantae</taxon>
        <taxon>Streptophyta</taxon>
        <taxon>Embryophyta</taxon>
        <taxon>Tracheophyta</taxon>
        <taxon>Spermatophyta</taxon>
        <taxon>Magnoliopsida</taxon>
        <taxon>eudicotyledons</taxon>
        <taxon>Gunneridae</taxon>
        <taxon>Pentapetalae</taxon>
        <taxon>rosids</taxon>
        <taxon>fabids</taxon>
        <taxon>Fagales</taxon>
        <taxon>Fagaceae</taxon>
        <taxon>Castanea</taxon>
    </lineage>
</organism>
<keyword evidence="8" id="KW-0539">Nucleus</keyword>
<dbReference type="InterPro" id="IPR005123">
    <property type="entry name" value="Oxoglu/Fe-dep_dioxygenase_dom"/>
</dbReference>
<evidence type="ECO:0000256" key="7">
    <source>
        <dbReference type="ARBA" id="ARBA00023004"/>
    </source>
</evidence>
<dbReference type="InterPro" id="IPR027443">
    <property type="entry name" value="IPNS-like_sf"/>
</dbReference>
<dbReference type="PROSITE" id="PS51471">
    <property type="entry name" value="FE2OG_OXY"/>
    <property type="match status" value="1"/>
</dbReference>
<keyword evidence="4" id="KW-0963">Cytoplasm</keyword>
<dbReference type="GO" id="GO:0005634">
    <property type="term" value="C:nucleus"/>
    <property type="evidence" value="ECO:0007669"/>
    <property type="project" value="UniProtKB-SubCell"/>
</dbReference>
<evidence type="ECO:0000256" key="1">
    <source>
        <dbReference type="ARBA" id="ARBA00004123"/>
    </source>
</evidence>
<comment type="subcellular location">
    <subcellularLocation>
        <location evidence="2">Cytoplasm</location>
    </subcellularLocation>
    <subcellularLocation>
        <location evidence="1">Nucleus</location>
    </subcellularLocation>
</comment>
<dbReference type="GO" id="GO:0031418">
    <property type="term" value="F:L-ascorbic acid binding"/>
    <property type="evidence" value="ECO:0007669"/>
    <property type="project" value="UniProtKB-KW"/>
</dbReference>
<proteinExistence type="inferred from homology"/>
<keyword evidence="10" id="KW-0560">Oxidoreductase</keyword>
<evidence type="ECO:0000313" key="12">
    <source>
        <dbReference type="EMBL" id="KAF3951266.1"/>
    </source>
</evidence>
<evidence type="ECO:0000256" key="10">
    <source>
        <dbReference type="RuleBase" id="RU003682"/>
    </source>
</evidence>
<comment type="function">
    <text evidence="9">Involved in the regulation of shoot development and salicylic acid (SA) homeostasis.</text>
</comment>
<keyword evidence="5 10" id="KW-0479">Metal-binding</keyword>
<dbReference type="PANTHER" id="PTHR47991">
    <property type="entry name" value="OXOGLUTARATE/IRON-DEPENDENT DIOXYGENASE"/>
    <property type="match status" value="1"/>
</dbReference>
<dbReference type="InterPro" id="IPR050295">
    <property type="entry name" value="Plant_2OG-oxidoreductases"/>
</dbReference>
<dbReference type="FunFam" id="2.60.120.330:FF:000015">
    <property type="entry name" value="Protein DMR6-LIKE OXYGENASE 1"/>
    <property type="match status" value="1"/>
</dbReference>
<dbReference type="GO" id="GO:0046872">
    <property type="term" value="F:metal ion binding"/>
    <property type="evidence" value="ECO:0007669"/>
    <property type="project" value="UniProtKB-KW"/>
</dbReference>
<dbReference type="GO" id="GO:0016491">
    <property type="term" value="F:oxidoreductase activity"/>
    <property type="evidence" value="ECO:0007669"/>
    <property type="project" value="UniProtKB-KW"/>
</dbReference>
<dbReference type="InterPro" id="IPR044861">
    <property type="entry name" value="IPNS-like_FE2OG_OXY"/>
</dbReference>
<feature type="domain" description="Fe2OG dioxygenase" evidence="11">
    <location>
        <begin position="257"/>
        <end position="357"/>
    </location>
</feature>
<name>A0A8J4VJQ1_9ROSI</name>
<keyword evidence="7 10" id="KW-0408">Iron</keyword>
<keyword evidence="6" id="KW-0847">Vitamin C</keyword>
<gene>
    <name evidence="12" type="ORF">CMV_023064</name>
</gene>
<keyword evidence="13" id="KW-1185">Reference proteome</keyword>
<protein>
    <recommendedName>
        <fullName evidence="11">Fe2OG dioxygenase domain-containing protein</fullName>
    </recommendedName>
</protein>
<evidence type="ECO:0000256" key="9">
    <source>
        <dbReference type="ARBA" id="ARBA00059922"/>
    </source>
</evidence>
<evidence type="ECO:0000256" key="2">
    <source>
        <dbReference type="ARBA" id="ARBA00004496"/>
    </source>
</evidence>
<dbReference type="Proteomes" id="UP000737018">
    <property type="component" value="Unassembled WGS sequence"/>
</dbReference>
<evidence type="ECO:0000256" key="6">
    <source>
        <dbReference type="ARBA" id="ARBA00022896"/>
    </source>
</evidence>
<evidence type="ECO:0000313" key="13">
    <source>
        <dbReference type="Proteomes" id="UP000737018"/>
    </source>
</evidence>
<evidence type="ECO:0000256" key="8">
    <source>
        <dbReference type="ARBA" id="ARBA00023242"/>
    </source>
</evidence>
<dbReference type="OrthoDB" id="288590at2759"/>
<dbReference type="GO" id="GO:0005737">
    <property type="term" value="C:cytoplasm"/>
    <property type="evidence" value="ECO:0007669"/>
    <property type="project" value="UniProtKB-SubCell"/>
</dbReference>
<dbReference type="SUPFAM" id="SSF51197">
    <property type="entry name" value="Clavaminate synthase-like"/>
    <property type="match status" value="1"/>
</dbReference>
<dbReference type="AlphaFoldDB" id="A0A8J4VJQ1"/>
<evidence type="ECO:0000256" key="3">
    <source>
        <dbReference type="ARBA" id="ARBA00008056"/>
    </source>
</evidence>
<evidence type="ECO:0000256" key="5">
    <source>
        <dbReference type="ARBA" id="ARBA00022723"/>
    </source>
</evidence>
<dbReference type="InterPro" id="IPR026992">
    <property type="entry name" value="DIOX_N"/>
</dbReference>
<dbReference type="EMBL" id="JRKL02005028">
    <property type="protein sequence ID" value="KAF3951266.1"/>
    <property type="molecule type" value="Genomic_DNA"/>
</dbReference>
<dbReference type="Pfam" id="PF14226">
    <property type="entry name" value="DIOX_N"/>
    <property type="match status" value="1"/>
</dbReference>